<dbReference type="Proteomes" id="UP000034054">
    <property type="component" value="Unassembled WGS sequence"/>
</dbReference>
<organism evidence="1 2">
    <name type="scientific">Candidatus Uhrbacteria bacterium GW2011_GWA2_52_8d</name>
    <dbReference type="NCBI Taxonomy" id="1618979"/>
    <lineage>
        <taxon>Bacteria</taxon>
        <taxon>Candidatus Uhriibacteriota</taxon>
    </lineage>
</organism>
<protein>
    <submittedName>
        <fullName evidence="1">Uncharacterized protein</fullName>
    </submittedName>
</protein>
<gene>
    <name evidence="1" type="ORF">UY76_C0040G0007</name>
</gene>
<proteinExistence type="predicted"/>
<evidence type="ECO:0000313" key="1">
    <source>
        <dbReference type="EMBL" id="KKW32117.1"/>
    </source>
</evidence>
<dbReference type="EMBL" id="LCRH01000040">
    <property type="protein sequence ID" value="KKW32117.1"/>
    <property type="molecule type" value="Genomic_DNA"/>
</dbReference>
<comment type="caution">
    <text evidence="1">The sequence shown here is derived from an EMBL/GenBank/DDBJ whole genome shotgun (WGS) entry which is preliminary data.</text>
</comment>
<dbReference type="AlphaFoldDB" id="A0A0G1ZUX7"/>
<sequence length="76" mass="8476">MNVLDATQAESLVARFRAGEDLTDEEINALADYFARNTPETPDAPEDSADLAERGRHLRLALQYAELLDELYADHA</sequence>
<name>A0A0G1ZUX7_9BACT</name>
<accession>A0A0G1ZUX7</accession>
<evidence type="ECO:0000313" key="2">
    <source>
        <dbReference type="Proteomes" id="UP000034054"/>
    </source>
</evidence>
<reference evidence="1 2" key="1">
    <citation type="journal article" date="2015" name="Nature">
        <title>rRNA introns, odd ribosomes, and small enigmatic genomes across a large radiation of phyla.</title>
        <authorList>
            <person name="Brown C.T."/>
            <person name="Hug L.A."/>
            <person name="Thomas B.C."/>
            <person name="Sharon I."/>
            <person name="Castelle C.J."/>
            <person name="Singh A."/>
            <person name="Wilkins M.J."/>
            <person name="Williams K.H."/>
            <person name="Banfield J.F."/>
        </authorList>
    </citation>
    <scope>NUCLEOTIDE SEQUENCE [LARGE SCALE GENOMIC DNA]</scope>
</reference>